<dbReference type="GO" id="GO:0006351">
    <property type="term" value="P:DNA-templated transcription"/>
    <property type="evidence" value="ECO:0007669"/>
    <property type="project" value="TreeGrafter"/>
</dbReference>
<dbReference type="InterPro" id="IPR036390">
    <property type="entry name" value="WH_DNA-bd_sf"/>
</dbReference>
<evidence type="ECO:0000313" key="7">
    <source>
        <dbReference type="Proteomes" id="UP000305539"/>
    </source>
</evidence>
<dbReference type="Proteomes" id="UP000305539">
    <property type="component" value="Unassembled WGS sequence"/>
</dbReference>
<dbReference type="PRINTS" id="PR00039">
    <property type="entry name" value="HTHLYSR"/>
</dbReference>
<dbReference type="RefSeq" id="WP_136893399.1">
    <property type="nucleotide sequence ID" value="NZ_SWJE01000004.1"/>
</dbReference>
<sequence>MGELDLSGLRVFREIVESGSFAAAAERLNIAPPMVSKQLARLERKLGARLLHRSSRRMSLTEAGSAFYEQCRQALDILDAAASAVGHASNLPRGELKVSAPSWCATGHFADLLADYRLAYPEVRFDLNFDNRMVDLIAEGFDVALRVTAEPAEALVARRLCQVSFQLVVAPSYLHHVVDAAGSAQRRVLAAVLPNYLKPGPLKAQAFSAGSAIGLDPVMKSSDTTFTYQAALAGVGAAYLPDWLIEQDLASGRLVRVEGHSAGHAATLFAVFASSHQMPPKVRTFVDFLYDRLHENRAA</sequence>
<feature type="domain" description="HTH lysR-type" evidence="5">
    <location>
        <begin position="4"/>
        <end position="61"/>
    </location>
</feature>
<dbReference type="InterPro" id="IPR000847">
    <property type="entry name" value="LysR_HTH_N"/>
</dbReference>
<organism evidence="6 7">
    <name type="scientific">Trinickia terrae</name>
    <dbReference type="NCBI Taxonomy" id="2571161"/>
    <lineage>
        <taxon>Bacteria</taxon>
        <taxon>Pseudomonadati</taxon>
        <taxon>Pseudomonadota</taxon>
        <taxon>Betaproteobacteria</taxon>
        <taxon>Burkholderiales</taxon>
        <taxon>Burkholderiaceae</taxon>
        <taxon>Trinickia</taxon>
    </lineage>
</organism>
<keyword evidence="4" id="KW-0804">Transcription</keyword>
<dbReference type="Gene3D" id="1.10.10.10">
    <property type="entry name" value="Winged helix-like DNA-binding domain superfamily/Winged helix DNA-binding domain"/>
    <property type="match status" value="1"/>
</dbReference>
<reference evidence="6 7" key="1">
    <citation type="submission" date="2019-04" db="EMBL/GenBank/DDBJ databases">
        <title>Trinickia sp. 7GSK02, isolated from subtropical forest soil.</title>
        <authorList>
            <person name="Gao Z.-H."/>
            <person name="Qiu L.-H."/>
        </authorList>
    </citation>
    <scope>NUCLEOTIDE SEQUENCE [LARGE SCALE GENOMIC DNA]</scope>
    <source>
        <strain evidence="6 7">7GSK02</strain>
    </source>
</reference>
<evidence type="ECO:0000313" key="6">
    <source>
        <dbReference type="EMBL" id="TKC90069.1"/>
    </source>
</evidence>
<dbReference type="SUPFAM" id="SSF53850">
    <property type="entry name" value="Periplasmic binding protein-like II"/>
    <property type="match status" value="1"/>
</dbReference>
<dbReference type="Pfam" id="PF00126">
    <property type="entry name" value="HTH_1"/>
    <property type="match status" value="1"/>
</dbReference>
<dbReference type="GO" id="GO:0043565">
    <property type="term" value="F:sequence-specific DNA binding"/>
    <property type="evidence" value="ECO:0007669"/>
    <property type="project" value="TreeGrafter"/>
</dbReference>
<keyword evidence="7" id="KW-1185">Reference proteome</keyword>
<comment type="similarity">
    <text evidence="1">Belongs to the LysR transcriptional regulatory family.</text>
</comment>
<dbReference type="InterPro" id="IPR058163">
    <property type="entry name" value="LysR-type_TF_proteobact-type"/>
</dbReference>
<dbReference type="PROSITE" id="PS50931">
    <property type="entry name" value="HTH_LYSR"/>
    <property type="match status" value="1"/>
</dbReference>
<dbReference type="EMBL" id="SWJE01000004">
    <property type="protein sequence ID" value="TKC90069.1"/>
    <property type="molecule type" value="Genomic_DNA"/>
</dbReference>
<dbReference type="PANTHER" id="PTHR30537">
    <property type="entry name" value="HTH-TYPE TRANSCRIPTIONAL REGULATOR"/>
    <property type="match status" value="1"/>
</dbReference>
<dbReference type="CDD" id="cd08422">
    <property type="entry name" value="PBP2_CrgA_like"/>
    <property type="match status" value="1"/>
</dbReference>
<dbReference type="SUPFAM" id="SSF46785">
    <property type="entry name" value="Winged helix' DNA-binding domain"/>
    <property type="match status" value="1"/>
</dbReference>
<evidence type="ECO:0000256" key="4">
    <source>
        <dbReference type="ARBA" id="ARBA00023163"/>
    </source>
</evidence>
<gene>
    <name evidence="6" type="ORF">FAZ69_07870</name>
</gene>
<keyword evidence="3" id="KW-0238">DNA-binding</keyword>
<dbReference type="Gene3D" id="3.40.190.290">
    <property type="match status" value="1"/>
</dbReference>
<dbReference type="InterPro" id="IPR036388">
    <property type="entry name" value="WH-like_DNA-bd_sf"/>
</dbReference>
<accession>A0A4U1I9B0</accession>
<protein>
    <submittedName>
        <fullName evidence="6">LysR family transcriptional regulator</fullName>
    </submittedName>
</protein>
<dbReference type="Pfam" id="PF03466">
    <property type="entry name" value="LysR_substrate"/>
    <property type="match status" value="1"/>
</dbReference>
<evidence type="ECO:0000256" key="2">
    <source>
        <dbReference type="ARBA" id="ARBA00023015"/>
    </source>
</evidence>
<evidence type="ECO:0000256" key="1">
    <source>
        <dbReference type="ARBA" id="ARBA00009437"/>
    </source>
</evidence>
<dbReference type="GO" id="GO:0003700">
    <property type="term" value="F:DNA-binding transcription factor activity"/>
    <property type="evidence" value="ECO:0007669"/>
    <property type="project" value="InterPro"/>
</dbReference>
<proteinExistence type="inferred from homology"/>
<dbReference type="FunFam" id="1.10.10.10:FF:000001">
    <property type="entry name" value="LysR family transcriptional regulator"/>
    <property type="match status" value="1"/>
</dbReference>
<name>A0A4U1I9B0_9BURK</name>
<dbReference type="AlphaFoldDB" id="A0A4U1I9B0"/>
<dbReference type="InterPro" id="IPR005119">
    <property type="entry name" value="LysR_subst-bd"/>
</dbReference>
<dbReference type="PANTHER" id="PTHR30537:SF35">
    <property type="entry name" value="TRANSCRIPTIONAL REGULATORY PROTEIN"/>
    <property type="match status" value="1"/>
</dbReference>
<dbReference type="OrthoDB" id="9786526at2"/>
<keyword evidence="2" id="KW-0805">Transcription regulation</keyword>
<comment type="caution">
    <text evidence="6">The sequence shown here is derived from an EMBL/GenBank/DDBJ whole genome shotgun (WGS) entry which is preliminary data.</text>
</comment>
<evidence type="ECO:0000259" key="5">
    <source>
        <dbReference type="PROSITE" id="PS50931"/>
    </source>
</evidence>
<evidence type="ECO:0000256" key="3">
    <source>
        <dbReference type="ARBA" id="ARBA00023125"/>
    </source>
</evidence>